<accession>A0A4R3NJV5</accession>
<dbReference type="OrthoDB" id="8612466at2"/>
<proteinExistence type="predicted"/>
<protein>
    <submittedName>
        <fullName evidence="1">Uncharacterized protein</fullName>
    </submittedName>
</protein>
<name>A0A4R3NJV5_9GAMM</name>
<dbReference type="Proteomes" id="UP000295055">
    <property type="component" value="Unassembled WGS sequence"/>
</dbReference>
<comment type="caution">
    <text evidence="1">The sequence shown here is derived from an EMBL/GenBank/DDBJ whole genome shotgun (WGS) entry which is preliminary data.</text>
</comment>
<dbReference type="InterPro" id="IPR048149">
    <property type="entry name" value="YjaA"/>
</dbReference>
<dbReference type="AlphaFoldDB" id="A0A4R3NJV5"/>
<evidence type="ECO:0000313" key="2">
    <source>
        <dbReference type="Proteomes" id="UP000295055"/>
    </source>
</evidence>
<sequence length="123" mass="14051">MADFYLQIRTNSMTLKNLDTHEEHSATGEFSAKRMVIGDFFKAEFVLYQLVCDMGLKVRRPFASKHRILVQALEIIEGGVNMVEERLFTEIVYGAFNQRVKKVVVSRATLPMPQREAKALLTA</sequence>
<gene>
    <name evidence="1" type="ORF">EC835_105146</name>
</gene>
<evidence type="ECO:0000313" key="1">
    <source>
        <dbReference type="EMBL" id="TCT34427.1"/>
    </source>
</evidence>
<reference evidence="1 2" key="1">
    <citation type="submission" date="2019-03" db="EMBL/GenBank/DDBJ databases">
        <title>Genomic analyses of the natural microbiome of Caenorhabditis elegans.</title>
        <authorList>
            <person name="Samuel B."/>
        </authorList>
    </citation>
    <scope>NUCLEOTIDE SEQUENCE [LARGE SCALE GENOMIC DNA]</scope>
    <source>
        <strain evidence="1 2">JUb102</strain>
    </source>
</reference>
<dbReference type="RefSeq" id="WP_132496365.1">
    <property type="nucleotide sequence ID" value="NZ_SMAS01000005.1"/>
</dbReference>
<dbReference type="NCBIfam" id="NF041448">
    <property type="entry name" value="stress_YjaA"/>
    <property type="match status" value="1"/>
</dbReference>
<dbReference type="EMBL" id="SMAS01000005">
    <property type="protein sequence ID" value="TCT34427.1"/>
    <property type="molecule type" value="Genomic_DNA"/>
</dbReference>
<organism evidence="1 2">
    <name type="scientific">Providencia alcalifaciens</name>
    <dbReference type="NCBI Taxonomy" id="126385"/>
    <lineage>
        <taxon>Bacteria</taxon>
        <taxon>Pseudomonadati</taxon>
        <taxon>Pseudomonadota</taxon>
        <taxon>Gammaproteobacteria</taxon>
        <taxon>Enterobacterales</taxon>
        <taxon>Morganellaceae</taxon>
        <taxon>Providencia</taxon>
    </lineage>
</organism>